<dbReference type="GO" id="GO:0006397">
    <property type="term" value="P:mRNA processing"/>
    <property type="evidence" value="ECO:0007669"/>
    <property type="project" value="UniProtKB-KW"/>
</dbReference>
<dbReference type="EMBL" id="AVOT02022133">
    <property type="protein sequence ID" value="MBW0511332.1"/>
    <property type="molecule type" value="Genomic_DNA"/>
</dbReference>
<evidence type="ECO:0000313" key="6">
    <source>
        <dbReference type="Proteomes" id="UP000765509"/>
    </source>
</evidence>
<protein>
    <recommendedName>
        <fullName evidence="4">CCHC-type domain-containing protein</fullName>
    </recommendedName>
</protein>
<dbReference type="PROSITE" id="PS50158">
    <property type="entry name" value="ZF_CCHC"/>
    <property type="match status" value="1"/>
</dbReference>
<evidence type="ECO:0000313" key="5">
    <source>
        <dbReference type="EMBL" id="MBW0511332.1"/>
    </source>
</evidence>
<feature type="region of interest" description="Disordered" evidence="3">
    <location>
        <begin position="54"/>
        <end position="91"/>
    </location>
</feature>
<sequence>MWWTRLWHWLKSPSPMTPWHQAADIRQPPDHLVNKFGAVCFHCGCPGHWRADCPNTRGVANPTPRQHSPFHKTRPRTLEERPPYTSGSLYQ</sequence>
<feature type="domain" description="CCHC-type" evidence="4">
    <location>
        <begin position="40"/>
        <end position="55"/>
    </location>
</feature>
<dbReference type="InterPro" id="IPR001878">
    <property type="entry name" value="Znf_CCHC"/>
</dbReference>
<dbReference type="Proteomes" id="UP000765509">
    <property type="component" value="Unassembled WGS sequence"/>
</dbReference>
<gene>
    <name evidence="5" type="ORF">O181_051047</name>
</gene>
<evidence type="ECO:0000256" key="3">
    <source>
        <dbReference type="SAM" id="MobiDB-lite"/>
    </source>
</evidence>
<organism evidence="5 6">
    <name type="scientific">Austropuccinia psidii MF-1</name>
    <dbReference type="NCBI Taxonomy" id="1389203"/>
    <lineage>
        <taxon>Eukaryota</taxon>
        <taxon>Fungi</taxon>
        <taxon>Dikarya</taxon>
        <taxon>Basidiomycota</taxon>
        <taxon>Pucciniomycotina</taxon>
        <taxon>Pucciniomycetes</taxon>
        <taxon>Pucciniales</taxon>
        <taxon>Sphaerophragmiaceae</taxon>
        <taxon>Austropuccinia</taxon>
    </lineage>
</organism>
<proteinExistence type="predicted"/>
<dbReference type="Pfam" id="PF00098">
    <property type="entry name" value="zf-CCHC"/>
    <property type="match status" value="1"/>
</dbReference>
<evidence type="ECO:0000256" key="2">
    <source>
        <dbReference type="PROSITE-ProRule" id="PRU00047"/>
    </source>
</evidence>
<evidence type="ECO:0000259" key="4">
    <source>
        <dbReference type="PROSITE" id="PS50158"/>
    </source>
</evidence>
<keyword evidence="2" id="KW-0863">Zinc-finger</keyword>
<reference evidence="5" key="1">
    <citation type="submission" date="2021-03" db="EMBL/GenBank/DDBJ databases">
        <title>Draft genome sequence of rust myrtle Austropuccinia psidii MF-1, a brazilian biotype.</title>
        <authorList>
            <person name="Quecine M.C."/>
            <person name="Pachon D.M.R."/>
            <person name="Bonatelli M.L."/>
            <person name="Correr F.H."/>
            <person name="Franceschini L.M."/>
            <person name="Leite T.F."/>
            <person name="Margarido G.R.A."/>
            <person name="Almeida C.A."/>
            <person name="Ferrarezi J.A."/>
            <person name="Labate C.A."/>
        </authorList>
    </citation>
    <scope>NUCLEOTIDE SEQUENCE</scope>
    <source>
        <strain evidence="5">MF-1</strain>
    </source>
</reference>
<evidence type="ECO:0000256" key="1">
    <source>
        <dbReference type="ARBA" id="ARBA00022664"/>
    </source>
</evidence>
<name>A0A9Q3HP60_9BASI</name>
<keyword evidence="1" id="KW-0507">mRNA processing</keyword>
<dbReference type="SMART" id="SM00343">
    <property type="entry name" value="ZnF_C2HC"/>
    <property type="match status" value="1"/>
</dbReference>
<dbReference type="GO" id="GO:0003676">
    <property type="term" value="F:nucleic acid binding"/>
    <property type="evidence" value="ECO:0007669"/>
    <property type="project" value="InterPro"/>
</dbReference>
<comment type="caution">
    <text evidence="5">The sequence shown here is derived from an EMBL/GenBank/DDBJ whole genome shotgun (WGS) entry which is preliminary data.</text>
</comment>
<dbReference type="GO" id="GO:0008270">
    <property type="term" value="F:zinc ion binding"/>
    <property type="evidence" value="ECO:0007669"/>
    <property type="project" value="UniProtKB-KW"/>
</dbReference>
<dbReference type="AlphaFoldDB" id="A0A9Q3HP60"/>
<keyword evidence="6" id="KW-1185">Reference proteome</keyword>
<dbReference type="SUPFAM" id="SSF57756">
    <property type="entry name" value="Retrovirus zinc finger-like domains"/>
    <property type="match status" value="1"/>
</dbReference>
<dbReference type="InterPro" id="IPR036875">
    <property type="entry name" value="Znf_CCHC_sf"/>
</dbReference>
<keyword evidence="2" id="KW-0479">Metal-binding</keyword>
<accession>A0A9Q3HP60</accession>
<keyword evidence="2" id="KW-0862">Zinc</keyword>
<dbReference type="Gene3D" id="4.10.60.10">
    <property type="entry name" value="Zinc finger, CCHC-type"/>
    <property type="match status" value="1"/>
</dbReference>